<feature type="domain" description="GCVT N-terminal" evidence="9">
    <location>
        <begin position="8"/>
        <end position="263"/>
    </location>
</feature>
<dbReference type="Pfam" id="PF01571">
    <property type="entry name" value="GCV_T"/>
    <property type="match status" value="1"/>
</dbReference>
<comment type="subunit">
    <text evidence="7">The glycine cleavage system is composed of four proteins: P, T, L and H.</text>
</comment>
<dbReference type="GO" id="GO:0008168">
    <property type="term" value="F:methyltransferase activity"/>
    <property type="evidence" value="ECO:0007669"/>
    <property type="project" value="UniProtKB-KW"/>
</dbReference>
<proteinExistence type="inferred from homology"/>
<gene>
    <name evidence="7" type="primary">gcvT</name>
    <name evidence="11" type="ORF">SAMN02745674_02122</name>
</gene>
<dbReference type="InterPro" id="IPR013977">
    <property type="entry name" value="GcvT_C"/>
</dbReference>
<dbReference type="FunFam" id="3.30.70.1400:FF:000001">
    <property type="entry name" value="Aminomethyltransferase"/>
    <property type="match status" value="1"/>
</dbReference>
<keyword evidence="12" id="KW-1185">Reference proteome</keyword>
<dbReference type="GO" id="GO:0019464">
    <property type="term" value="P:glycine decarboxylation via glycine cleavage system"/>
    <property type="evidence" value="ECO:0007669"/>
    <property type="project" value="UniProtKB-UniRule"/>
</dbReference>
<dbReference type="Pfam" id="PF08669">
    <property type="entry name" value="GCV_T_C"/>
    <property type="match status" value="1"/>
</dbReference>
<evidence type="ECO:0000256" key="1">
    <source>
        <dbReference type="ARBA" id="ARBA00008609"/>
    </source>
</evidence>
<dbReference type="HAMAP" id="MF_00259">
    <property type="entry name" value="GcvT"/>
    <property type="match status" value="1"/>
</dbReference>
<name>A0A1T4RDY0_9GAMM</name>
<dbReference type="AlphaFoldDB" id="A0A1T4RDY0"/>
<dbReference type="GO" id="GO:0008483">
    <property type="term" value="F:transaminase activity"/>
    <property type="evidence" value="ECO:0007669"/>
    <property type="project" value="UniProtKB-KW"/>
</dbReference>
<dbReference type="EC" id="2.1.2.10" evidence="2 7"/>
<evidence type="ECO:0000256" key="4">
    <source>
        <dbReference type="ARBA" id="ARBA00022679"/>
    </source>
</evidence>
<evidence type="ECO:0000256" key="3">
    <source>
        <dbReference type="ARBA" id="ARBA00022576"/>
    </source>
</evidence>
<keyword evidence="3 7" id="KW-0032">Aminotransferase</keyword>
<comment type="function">
    <text evidence="7">The glycine cleavage system catalyzes the degradation of glycine.</text>
</comment>
<dbReference type="Gene3D" id="3.30.70.1400">
    <property type="entry name" value="Aminomethyltransferase beta-barrel domains"/>
    <property type="match status" value="1"/>
</dbReference>
<dbReference type="PANTHER" id="PTHR43757:SF2">
    <property type="entry name" value="AMINOMETHYLTRANSFERASE, MITOCHONDRIAL"/>
    <property type="match status" value="1"/>
</dbReference>
<dbReference type="SUPFAM" id="SSF103025">
    <property type="entry name" value="Folate-binding domain"/>
    <property type="match status" value="1"/>
</dbReference>
<dbReference type="EMBL" id="FUXP01000008">
    <property type="protein sequence ID" value="SKA14153.1"/>
    <property type="molecule type" value="Genomic_DNA"/>
</dbReference>
<dbReference type="InterPro" id="IPR027266">
    <property type="entry name" value="TrmE/GcvT-like"/>
</dbReference>
<evidence type="ECO:0000256" key="7">
    <source>
        <dbReference type="HAMAP-Rule" id="MF_00259"/>
    </source>
</evidence>
<dbReference type="STRING" id="1122188.SAMN02745674_02122"/>
<dbReference type="FunFam" id="4.10.1250.10:FF:000001">
    <property type="entry name" value="Aminomethyltransferase"/>
    <property type="match status" value="1"/>
</dbReference>
<evidence type="ECO:0000259" key="10">
    <source>
        <dbReference type="Pfam" id="PF08669"/>
    </source>
</evidence>
<protein>
    <recommendedName>
        <fullName evidence="2 7">Aminomethyltransferase</fullName>
        <ecNumber evidence="2 7">2.1.2.10</ecNumber>
    </recommendedName>
    <alternativeName>
        <fullName evidence="5 7">Glycine cleavage system T protein</fullName>
    </alternativeName>
</protein>
<dbReference type="GO" id="GO:0005829">
    <property type="term" value="C:cytosol"/>
    <property type="evidence" value="ECO:0007669"/>
    <property type="project" value="TreeGrafter"/>
</dbReference>
<dbReference type="Proteomes" id="UP000190061">
    <property type="component" value="Unassembled WGS sequence"/>
</dbReference>
<evidence type="ECO:0000256" key="5">
    <source>
        <dbReference type="ARBA" id="ARBA00031395"/>
    </source>
</evidence>
<dbReference type="Gene3D" id="4.10.1250.10">
    <property type="entry name" value="Aminomethyltransferase fragment"/>
    <property type="match status" value="1"/>
</dbReference>
<dbReference type="InterPro" id="IPR028896">
    <property type="entry name" value="GcvT/YgfZ/DmdA"/>
</dbReference>
<dbReference type="NCBIfam" id="TIGR00528">
    <property type="entry name" value="gcvT"/>
    <property type="match status" value="1"/>
</dbReference>
<dbReference type="OrthoDB" id="9774591at2"/>
<keyword evidence="11" id="KW-0489">Methyltransferase</keyword>
<evidence type="ECO:0000256" key="2">
    <source>
        <dbReference type="ARBA" id="ARBA00012616"/>
    </source>
</evidence>
<dbReference type="GO" id="GO:0032259">
    <property type="term" value="P:methylation"/>
    <property type="evidence" value="ECO:0007669"/>
    <property type="project" value="UniProtKB-KW"/>
</dbReference>
<reference evidence="11 12" key="1">
    <citation type="submission" date="2017-02" db="EMBL/GenBank/DDBJ databases">
        <authorList>
            <person name="Peterson S.W."/>
        </authorList>
    </citation>
    <scope>NUCLEOTIDE SEQUENCE [LARGE SCALE GENOMIC DNA]</scope>
    <source>
        <strain evidence="11 12">DSM 21749</strain>
    </source>
</reference>
<dbReference type="PANTHER" id="PTHR43757">
    <property type="entry name" value="AMINOMETHYLTRANSFERASE"/>
    <property type="match status" value="1"/>
</dbReference>
<dbReference type="GO" id="GO:0005960">
    <property type="term" value="C:glycine cleavage complex"/>
    <property type="evidence" value="ECO:0007669"/>
    <property type="project" value="InterPro"/>
</dbReference>
<dbReference type="PIRSF" id="PIRSF006487">
    <property type="entry name" value="GcvT"/>
    <property type="match status" value="1"/>
</dbReference>
<evidence type="ECO:0000259" key="9">
    <source>
        <dbReference type="Pfam" id="PF01571"/>
    </source>
</evidence>
<evidence type="ECO:0000256" key="6">
    <source>
        <dbReference type="ARBA" id="ARBA00047665"/>
    </source>
</evidence>
<evidence type="ECO:0000313" key="11">
    <source>
        <dbReference type="EMBL" id="SKA14153.1"/>
    </source>
</evidence>
<dbReference type="NCBIfam" id="NF001567">
    <property type="entry name" value="PRK00389.1"/>
    <property type="match status" value="1"/>
</dbReference>
<dbReference type="Gene3D" id="2.40.30.110">
    <property type="entry name" value="Aminomethyltransferase beta-barrel domains"/>
    <property type="match status" value="1"/>
</dbReference>
<dbReference type="InterPro" id="IPR006222">
    <property type="entry name" value="GCVT_N"/>
</dbReference>
<dbReference type="InterPro" id="IPR022903">
    <property type="entry name" value="GcvT_bac"/>
</dbReference>
<dbReference type="InterPro" id="IPR029043">
    <property type="entry name" value="GcvT/YgfZ_C"/>
</dbReference>
<sequence>MTQKTILNESHRALGAKMVDFGGWDMPIHYGSQIDEHHMVRKDAGMFDVSHMTVVDLRGGRVREFLRRLVANSVDKLSKPGKALYTCMLNPRGGVIDDLIVYFMDETFFRLVVNAATREKDLAWIREQALPFEVEVTERDDFGMIAVQGPTAREKVVSLLREEDRERIGKLGRFAARTASLPNGTEVFIARTGYTGEDGFEIVVPRGATVPLWDALLEAGVGPAGLGARDTLRLEAGLNLYGQDMDEEVSPYEAALGWTVALDEGRGFIGRDVIEQQKAAGAPRQMIGLVMDERGVLRHGQKVLTEHGEGEILSGTFSPTLGKAIALARVPAGELALGQAGVARVDIRGREVPVRVVRFPFVREGQVQPGVLE</sequence>
<evidence type="ECO:0000256" key="8">
    <source>
        <dbReference type="PIRSR" id="PIRSR006487-1"/>
    </source>
</evidence>
<comment type="similarity">
    <text evidence="1 7">Belongs to the GcvT family.</text>
</comment>
<dbReference type="RefSeq" id="WP_078758690.1">
    <property type="nucleotide sequence ID" value="NZ_FUXP01000008.1"/>
</dbReference>
<feature type="binding site" evidence="8">
    <location>
        <position position="201"/>
    </location>
    <ligand>
        <name>substrate</name>
    </ligand>
</feature>
<accession>A0A1T4RDY0</accession>
<evidence type="ECO:0000313" key="12">
    <source>
        <dbReference type="Proteomes" id="UP000190061"/>
    </source>
</evidence>
<comment type="catalytic activity">
    <reaction evidence="6 7">
        <text>N(6)-[(R)-S(8)-aminomethyldihydrolipoyl]-L-lysyl-[protein] + (6S)-5,6,7,8-tetrahydrofolate = N(6)-[(R)-dihydrolipoyl]-L-lysyl-[protein] + (6R)-5,10-methylene-5,6,7,8-tetrahydrofolate + NH4(+)</text>
        <dbReference type="Rhea" id="RHEA:16945"/>
        <dbReference type="Rhea" id="RHEA-COMP:10475"/>
        <dbReference type="Rhea" id="RHEA-COMP:10492"/>
        <dbReference type="ChEBI" id="CHEBI:15636"/>
        <dbReference type="ChEBI" id="CHEBI:28938"/>
        <dbReference type="ChEBI" id="CHEBI:57453"/>
        <dbReference type="ChEBI" id="CHEBI:83100"/>
        <dbReference type="ChEBI" id="CHEBI:83143"/>
        <dbReference type="EC" id="2.1.2.10"/>
    </reaction>
</comment>
<dbReference type="InterPro" id="IPR006223">
    <property type="entry name" value="GcvT"/>
</dbReference>
<dbReference type="GO" id="GO:0004047">
    <property type="term" value="F:aminomethyltransferase activity"/>
    <property type="evidence" value="ECO:0007669"/>
    <property type="project" value="UniProtKB-UniRule"/>
</dbReference>
<dbReference type="SUPFAM" id="SSF101790">
    <property type="entry name" value="Aminomethyltransferase beta-barrel domain"/>
    <property type="match status" value="1"/>
</dbReference>
<organism evidence="11 12">
    <name type="scientific">Lysobacter spongiicola DSM 21749</name>
    <dbReference type="NCBI Taxonomy" id="1122188"/>
    <lineage>
        <taxon>Bacteria</taxon>
        <taxon>Pseudomonadati</taxon>
        <taxon>Pseudomonadota</taxon>
        <taxon>Gammaproteobacteria</taxon>
        <taxon>Lysobacterales</taxon>
        <taxon>Lysobacteraceae</taxon>
        <taxon>Novilysobacter</taxon>
    </lineage>
</organism>
<keyword evidence="4 7" id="KW-0808">Transferase</keyword>
<dbReference type="Gene3D" id="3.30.1360.120">
    <property type="entry name" value="Probable tRNA modification gtpase trme, domain 1"/>
    <property type="match status" value="1"/>
</dbReference>
<feature type="domain" description="Aminomethyltransferase C-terminal" evidence="10">
    <location>
        <begin position="284"/>
        <end position="362"/>
    </location>
</feature>